<feature type="transmembrane region" description="Helical" evidence="1">
    <location>
        <begin position="87"/>
        <end position="108"/>
    </location>
</feature>
<dbReference type="GO" id="GO:0005415">
    <property type="term" value="F:nucleoside:sodium symporter activity"/>
    <property type="evidence" value="ECO:0007669"/>
    <property type="project" value="TreeGrafter"/>
</dbReference>
<dbReference type="GO" id="GO:0005886">
    <property type="term" value="C:plasma membrane"/>
    <property type="evidence" value="ECO:0007669"/>
    <property type="project" value="TreeGrafter"/>
</dbReference>
<dbReference type="OrthoDB" id="6075923at2759"/>
<name>A0A5B7I8Z0_PORTR</name>
<proteinExistence type="predicted"/>
<comment type="caution">
    <text evidence="3">The sequence shown here is derived from an EMBL/GenBank/DDBJ whole genome shotgun (WGS) entry which is preliminary data.</text>
</comment>
<evidence type="ECO:0000313" key="3">
    <source>
        <dbReference type="EMBL" id="MPC81891.1"/>
    </source>
</evidence>
<gene>
    <name evidence="3" type="primary">SLC28A1</name>
    <name evidence="3" type="ORF">E2C01_076529</name>
</gene>
<dbReference type="PANTHER" id="PTHR10590">
    <property type="entry name" value="SODIUM/NUCLEOSIDE COTRANSPORTER"/>
    <property type="match status" value="1"/>
</dbReference>
<sequence length="112" mass="12005">MPLAWVMGVDWAECDKVGQLIGLKTILNEFVAYEKLSEMLKAEELSVRAEVIATYALCGFSNISSIGINLGGFGAMAPNRKVDLAKVVLRAMIAGSCACFLTACIAGMHNYV</sequence>
<evidence type="ECO:0000259" key="2">
    <source>
        <dbReference type="Pfam" id="PF07662"/>
    </source>
</evidence>
<evidence type="ECO:0000256" key="1">
    <source>
        <dbReference type="SAM" id="Phobius"/>
    </source>
</evidence>
<protein>
    <submittedName>
        <fullName evidence="3">Sodium/nucleoside cotransporter 1</fullName>
    </submittedName>
</protein>
<evidence type="ECO:0000313" key="4">
    <source>
        <dbReference type="Proteomes" id="UP000324222"/>
    </source>
</evidence>
<feature type="transmembrane region" description="Helical" evidence="1">
    <location>
        <begin position="52"/>
        <end position="75"/>
    </location>
</feature>
<dbReference type="Proteomes" id="UP000324222">
    <property type="component" value="Unassembled WGS sequence"/>
</dbReference>
<keyword evidence="1" id="KW-0812">Transmembrane</keyword>
<accession>A0A5B7I8Z0</accession>
<keyword evidence="4" id="KW-1185">Reference proteome</keyword>
<dbReference type="Pfam" id="PF07662">
    <property type="entry name" value="Nucleos_tra2_C"/>
    <property type="match status" value="1"/>
</dbReference>
<feature type="domain" description="Concentrative nucleoside transporter C-terminal" evidence="2">
    <location>
        <begin position="1"/>
        <end position="107"/>
    </location>
</feature>
<organism evidence="3 4">
    <name type="scientific">Portunus trituberculatus</name>
    <name type="common">Swimming crab</name>
    <name type="synonym">Neptunus trituberculatus</name>
    <dbReference type="NCBI Taxonomy" id="210409"/>
    <lineage>
        <taxon>Eukaryota</taxon>
        <taxon>Metazoa</taxon>
        <taxon>Ecdysozoa</taxon>
        <taxon>Arthropoda</taxon>
        <taxon>Crustacea</taxon>
        <taxon>Multicrustacea</taxon>
        <taxon>Malacostraca</taxon>
        <taxon>Eumalacostraca</taxon>
        <taxon>Eucarida</taxon>
        <taxon>Decapoda</taxon>
        <taxon>Pleocyemata</taxon>
        <taxon>Brachyura</taxon>
        <taxon>Eubrachyura</taxon>
        <taxon>Portunoidea</taxon>
        <taxon>Portunidae</taxon>
        <taxon>Portuninae</taxon>
        <taxon>Portunus</taxon>
    </lineage>
</organism>
<dbReference type="PANTHER" id="PTHR10590:SF4">
    <property type="entry name" value="SOLUTE CARRIER FAMILY 28 MEMBER 3"/>
    <property type="match status" value="1"/>
</dbReference>
<dbReference type="InterPro" id="IPR008276">
    <property type="entry name" value="C_nuclsd_transpt"/>
</dbReference>
<dbReference type="EMBL" id="VSRR010058310">
    <property type="protein sequence ID" value="MPC81891.1"/>
    <property type="molecule type" value="Genomic_DNA"/>
</dbReference>
<keyword evidence="1" id="KW-0472">Membrane</keyword>
<dbReference type="AlphaFoldDB" id="A0A5B7I8Z0"/>
<keyword evidence="1" id="KW-1133">Transmembrane helix</keyword>
<reference evidence="3 4" key="1">
    <citation type="submission" date="2019-05" db="EMBL/GenBank/DDBJ databases">
        <title>Another draft genome of Portunus trituberculatus and its Hox gene families provides insights of decapod evolution.</title>
        <authorList>
            <person name="Jeong J.-H."/>
            <person name="Song I."/>
            <person name="Kim S."/>
            <person name="Choi T."/>
            <person name="Kim D."/>
            <person name="Ryu S."/>
            <person name="Kim W."/>
        </authorList>
    </citation>
    <scope>NUCLEOTIDE SEQUENCE [LARGE SCALE GENOMIC DNA]</scope>
    <source>
        <tissue evidence="3">Muscle</tissue>
    </source>
</reference>
<dbReference type="InterPro" id="IPR011657">
    <property type="entry name" value="CNT_C_dom"/>
</dbReference>